<dbReference type="PANTHER" id="PTHR46082">
    <property type="entry name" value="ATP/GTP-BINDING PROTEIN-RELATED"/>
    <property type="match status" value="1"/>
</dbReference>
<reference evidence="2" key="1">
    <citation type="journal article" date="2019" name="Int. J. Syst. Evol. Microbiol.">
        <title>The Global Catalogue of Microorganisms (GCM) 10K type strain sequencing project: providing services to taxonomists for standard genome sequencing and annotation.</title>
        <authorList>
            <consortium name="The Broad Institute Genomics Platform"/>
            <consortium name="The Broad Institute Genome Sequencing Center for Infectious Disease"/>
            <person name="Wu L."/>
            <person name="Ma J."/>
        </authorList>
    </citation>
    <scope>NUCLEOTIDE SEQUENCE [LARGE SCALE GENOMIC DNA]</scope>
    <source>
        <strain evidence="2">XZYJT-10</strain>
    </source>
</reference>
<evidence type="ECO:0000313" key="2">
    <source>
        <dbReference type="Proteomes" id="UP001596548"/>
    </source>
</evidence>
<organism evidence="1 2">
    <name type="scientific">Paractinoplanes rhizophilus</name>
    <dbReference type="NCBI Taxonomy" id="1416877"/>
    <lineage>
        <taxon>Bacteria</taxon>
        <taxon>Bacillati</taxon>
        <taxon>Actinomycetota</taxon>
        <taxon>Actinomycetes</taxon>
        <taxon>Micromonosporales</taxon>
        <taxon>Micromonosporaceae</taxon>
        <taxon>Paractinoplanes</taxon>
    </lineage>
</organism>
<dbReference type="RefSeq" id="WP_378970003.1">
    <property type="nucleotide sequence ID" value="NZ_JBHTBJ010000013.1"/>
</dbReference>
<keyword evidence="2" id="KW-1185">Reference proteome</keyword>
<dbReference type="Gene3D" id="1.25.40.10">
    <property type="entry name" value="Tetratricopeptide repeat domain"/>
    <property type="match status" value="2"/>
</dbReference>
<protein>
    <submittedName>
        <fullName evidence="1">Tetratricopeptide repeat protein</fullName>
    </submittedName>
</protein>
<name>A0ABW2HTD0_9ACTN</name>
<dbReference type="EMBL" id="JBHTBJ010000013">
    <property type="protein sequence ID" value="MFC7276096.1"/>
    <property type="molecule type" value="Genomic_DNA"/>
</dbReference>
<gene>
    <name evidence="1" type="ORF">ACFQS1_19060</name>
</gene>
<accession>A0ABW2HTD0</accession>
<sequence>MTSPSGPDREAWQRDFEQVMRDDPGGAADALLALWPDVESDAEMVDLLRANTEALLRDGGDALWADGLHPVVFRAGHSLSHQGRLPAATIFWERLLPLASGRLGAEHADTLTIKNNLLWAYGRGGDPDRALAGFRDLLAARTRVLGPDHENTLATRHALATWQDATGDHPGAAAAMRSLIGDYERTLGPDHRDTLNTRIALAEIVGPADPAAAVAELRTLLDDFRRVLGADHPEVLEVAVELASWLAEAGEFDEALTRVDRLLDDYDRVLGPTHHDTLTLRFVAADMRARAGREREATEAMHSLHGDVVGLINQGRREVEDLRTSIESWS</sequence>
<evidence type="ECO:0000313" key="1">
    <source>
        <dbReference type="EMBL" id="MFC7276096.1"/>
    </source>
</evidence>
<dbReference type="SUPFAM" id="SSF48452">
    <property type="entry name" value="TPR-like"/>
    <property type="match status" value="2"/>
</dbReference>
<dbReference type="InterPro" id="IPR053137">
    <property type="entry name" value="NLR-like"/>
</dbReference>
<dbReference type="PANTHER" id="PTHR46082:SF6">
    <property type="entry name" value="AAA+ ATPASE DOMAIN-CONTAINING PROTEIN-RELATED"/>
    <property type="match status" value="1"/>
</dbReference>
<proteinExistence type="predicted"/>
<dbReference type="Pfam" id="PF13424">
    <property type="entry name" value="TPR_12"/>
    <property type="match status" value="2"/>
</dbReference>
<dbReference type="InterPro" id="IPR011990">
    <property type="entry name" value="TPR-like_helical_dom_sf"/>
</dbReference>
<dbReference type="Proteomes" id="UP001596548">
    <property type="component" value="Unassembled WGS sequence"/>
</dbReference>
<comment type="caution">
    <text evidence="1">The sequence shown here is derived from an EMBL/GenBank/DDBJ whole genome shotgun (WGS) entry which is preliminary data.</text>
</comment>